<evidence type="ECO:0000313" key="14">
    <source>
        <dbReference type="Proteomes" id="UP000298602"/>
    </source>
</evidence>
<sequence length="258" mass="27783">MNDPGVFTNVAVFLFGCCMGSFFNVAIHRLPREESLVKPGSRCPSCGHAVAFYDNVPILSWLWLRGRCRRCKSPISVRYPVVEGLTGLVTLALFLSQGWGVPFVVLLVFVYALIVIAFIDLDTYLIPDVLSLTGIAVGFLGSLVSPHLSWSDSLIGILFGGGILYLVAWAYRVIRHQDGMGGGDIKLLAMIGAFIGWTGVVFTLFAASVAGALAGVAVMLKTRQGMEARVPFGPFLALGALGYVLGGEALVGWYWGRF</sequence>
<dbReference type="InterPro" id="IPR010627">
    <property type="entry name" value="Prepilin_pept_A24_N"/>
</dbReference>
<evidence type="ECO:0000313" key="13">
    <source>
        <dbReference type="EMBL" id="QCQ21440.1"/>
    </source>
</evidence>
<dbReference type="GO" id="GO:0032259">
    <property type="term" value="P:methylation"/>
    <property type="evidence" value="ECO:0007669"/>
    <property type="project" value="UniProtKB-KW"/>
</dbReference>
<dbReference type="PANTHER" id="PTHR30487:SF0">
    <property type="entry name" value="PREPILIN LEADER PEPTIDASE_N-METHYLTRANSFERASE-RELATED"/>
    <property type="match status" value="1"/>
</dbReference>
<keyword evidence="9" id="KW-0808">Transferase</keyword>
<dbReference type="GO" id="GO:0006465">
    <property type="term" value="P:signal peptide processing"/>
    <property type="evidence" value="ECO:0007669"/>
    <property type="project" value="TreeGrafter"/>
</dbReference>
<evidence type="ECO:0000256" key="4">
    <source>
        <dbReference type="ARBA" id="ARBA00022519"/>
    </source>
</evidence>
<dbReference type="RefSeq" id="WP_137423411.1">
    <property type="nucleotide sequence ID" value="NZ_CP040098.1"/>
</dbReference>
<dbReference type="GO" id="GO:0004190">
    <property type="term" value="F:aspartic-type endopeptidase activity"/>
    <property type="evidence" value="ECO:0007669"/>
    <property type="project" value="UniProtKB-EC"/>
</dbReference>
<evidence type="ECO:0000256" key="10">
    <source>
        <dbReference type="SAM" id="Phobius"/>
    </source>
</evidence>
<evidence type="ECO:0000256" key="5">
    <source>
        <dbReference type="ARBA" id="ARBA00022692"/>
    </source>
</evidence>
<dbReference type="OrthoDB" id="9789291at2"/>
<dbReference type="KEGG" id="dax:FDQ92_04170"/>
<dbReference type="InterPro" id="IPR050882">
    <property type="entry name" value="Prepilin_peptidase/N-MTase"/>
</dbReference>
<keyword evidence="9" id="KW-0489">Methyltransferase</keyword>
<reference evidence="13 14" key="2">
    <citation type="submission" date="2019-05" db="EMBL/GenBank/DDBJ databases">
        <authorList>
            <person name="Suflita J.M."/>
            <person name="Marks C.R."/>
        </authorList>
    </citation>
    <scope>NUCLEOTIDE SEQUENCE [LARGE SCALE GENOMIC DNA]</scope>
    <source>
        <strain evidence="13 14">ALDC</strain>
    </source>
</reference>
<organism evidence="13 14">
    <name type="scientific">Desulfoglaeba alkanexedens ALDC</name>
    <dbReference type="NCBI Taxonomy" id="980445"/>
    <lineage>
        <taxon>Bacteria</taxon>
        <taxon>Pseudomonadati</taxon>
        <taxon>Thermodesulfobacteriota</taxon>
        <taxon>Syntrophobacteria</taxon>
        <taxon>Syntrophobacterales</taxon>
        <taxon>Syntrophobacteraceae</taxon>
        <taxon>Desulfoglaeba</taxon>
    </lineage>
</organism>
<keyword evidence="14" id="KW-1185">Reference proteome</keyword>
<keyword evidence="4" id="KW-0997">Cell inner membrane</keyword>
<keyword evidence="9" id="KW-0511">Multifunctional enzyme</keyword>
<feature type="domain" description="Prepilin type IV endopeptidase peptidase" evidence="11">
    <location>
        <begin position="107"/>
        <end position="215"/>
    </location>
</feature>
<feature type="transmembrane region" description="Helical" evidence="10">
    <location>
        <begin position="128"/>
        <end position="148"/>
    </location>
</feature>
<dbReference type="Pfam" id="PF06750">
    <property type="entry name" value="A24_N_bact"/>
    <property type="match status" value="1"/>
</dbReference>
<evidence type="ECO:0000256" key="1">
    <source>
        <dbReference type="ARBA" id="ARBA00004429"/>
    </source>
</evidence>
<feature type="transmembrane region" description="Helical" evidence="10">
    <location>
        <begin position="232"/>
        <end position="255"/>
    </location>
</feature>
<dbReference type="Pfam" id="PF01478">
    <property type="entry name" value="Peptidase_A24"/>
    <property type="match status" value="1"/>
</dbReference>
<dbReference type="Proteomes" id="UP000298602">
    <property type="component" value="Chromosome"/>
</dbReference>
<dbReference type="InterPro" id="IPR000045">
    <property type="entry name" value="Prepilin_IV_endopep_pep"/>
</dbReference>
<feature type="transmembrane region" description="Helical" evidence="10">
    <location>
        <begin position="154"/>
        <end position="175"/>
    </location>
</feature>
<dbReference type="PRINTS" id="PR00864">
    <property type="entry name" value="PREPILNPTASE"/>
</dbReference>
<name>A0A4P8L119_9BACT</name>
<keyword evidence="9" id="KW-0378">Hydrolase</keyword>
<evidence type="ECO:0000259" key="11">
    <source>
        <dbReference type="Pfam" id="PF01478"/>
    </source>
</evidence>
<comment type="similarity">
    <text evidence="2 8">Belongs to the peptidase A24 family.</text>
</comment>
<keyword evidence="5 9" id="KW-0812">Transmembrane</keyword>
<feature type="transmembrane region" description="Helical" evidence="10">
    <location>
        <begin position="77"/>
        <end position="95"/>
    </location>
</feature>
<accession>A0A4P8L119</accession>
<evidence type="ECO:0000259" key="12">
    <source>
        <dbReference type="Pfam" id="PF06750"/>
    </source>
</evidence>
<gene>
    <name evidence="13" type="ORF">FDQ92_04170</name>
</gene>
<dbReference type="EC" id="2.1.1.-" evidence="9"/>
<dbReference type="Gene3D" id="1.20.120.1220">
    <property type="match status" value="1"/>
</dbReference>
<dbReference type="EMBL" id="CP040098">
    <property type="protein sequence ID" value="QCQ21440.1"/>
    <property type="molecule type" value="Genomic_DNA"/>
</dbReference>
<feature type="domain" description="Prepilin peptidase A24 N-terminal" evidence="12">
    <location>
        <begin position="14"/>
        <end position="95"/>
    </location>
</feature>
<evidence type="ECO:0000256" key="2">
    <source>
        <dbReference type="ARBA" id="ARBA00005801"/>
    </source>
</evidence>
<feature type="transmembrane region" description="Helical" evidence="10">
    <location>
        <begin position="6"/>
        <end position="27"/>
    </location>
</feature>
<keyword evidence="6 10" id="KW-1133">Transmembrane helix</keyword>
<evidence type="ECO:0000256" key="3">
    <source>
        <dbReference type="ARBA" id="ARBA00022475"/>
    </source>
</evidence>
<keyword evidence="9" id="KW-0645">Protease</keyword>
<comment type="catalytic activity">
    <reaction evidence="9">
        <text>Typically cleaves a -Gly-|-Phe- bond to release an N-terminal, basic peptide of 5-8 residues from type IV prepilin, and then N-methylates the new N-terminal amino group, the methyl donor being S-adenosyl-L-methionine.</text>
        <dbReference type="EC" id="3.4.23.43"/>
    </reaction>
</comment>
<dbReference type="InterPro" id="IPR014032">
    <property type="entry name" value="Peptidase_A24A_bac"/>
</dbReference>
<dbReference type="EC" id="3.4.23.43" evidence="9"/>
<dbReference type="AlphaFoldDB" id="A0A4P8L119"/>
<evidence type="ECO:0000256" key="9">
    <source>
        <dbReference type="RuleBase" id="RU003794"/>
    </source>
</evidence>
<dbReference type="GO" id="GO:0005886">
    <property type="term" value="C:plasma membrane"/>
    <property type="evidence" value="ECO:0007669"/>
    <property type="project" value="UniProtKB-SubCell"/>
</dbReference>
<reference evidence="13 14" key="1">
    <citation type="submission" date="2019-05" db="EMBL/GenBank/DDBJ databases">
        <title>The Complete Genome Sequence of the n-alkane-degrading Desulfoglaeba alkanexedens ALDC reveals multiple alkylsuccinate synthase gene clusters.</title>
        <authorList>
            <person name="Callaghan A.V."/>
            <person name="Davidova I.A."/>
            <person name="Duncan K.E."/>
            <person name="Morris B."/>
            <person name="McInerney M.J."/>
        </authorList>
    </citation>
    <scope>NUCLEOTIDE SEQUENCE [LARGE SCALE GENOMIC DNA]</scope>
    <source>
        <strain evidence="13 14">ALDC</strain>
    </source>
</reference>
<feature type="transmembrane region" description="Helical" evidence="10">
    <location>
        <begin position="187"/>
        <end position="220"/>
    </location>
</feature>
<keyword evidence="3" id="KW-1003">Cell membrane</keyword>
<feature type="transmembrane region" description="Helical" evidence="10">
    <location>
        <begin position="101"/>
        <end position="121"/>
    </location>
</feature>
<dbReference type="PANTHER" id="PTHR30487">
    <property type="entry name" value="TYPE 4 PREPILIN-LIKE PROTEINS LEADER PEPTIDE-PROCESSING ENZYME"/>
    <property type="match status" value="1"/>
</dbReference>
<evidence type="ECO:0000256" key="6">
    <source>
        <dbReference type="ARBA" id="ARBA00022989"/>
    </source>
</evidence>
<keyword evidence="7 10" id="KW-0472">Membrane</keyword>
<proteinExistence type="inferred from homology"/>
<comment type="function">
    <text evidence="9">Plays an essential role in type IV pili and type II pseudopili formation by proteolytically removing the leader sequence from substrate proteins and subsequently monomethylating the alpha-amino group of the newly exposed N-terminal phenylalanine.</text>
</comment>
<dbReference type="GO" id="GO:0008168">
    <property type="term" value="F:methyltransferase activity"/>
    <property type="evidence" value="ECO:0007669"/>
    <property type="project" value="UniProtKB-KW"/>
</dbReference>
<evidence type="ECO:0000256" key="7">
    <source>
        <dbReference type="ARBA" id="ARBA00023136"/>
    </source>
</evidence>
<comment type="subcellular location">
    <subcellularLocation>
        <location evidence="1">Cell inner membrane</location>
        <topology evidence="1">Multi-pass membrane protein</topology>
    </subcellularLocation>
    <subcellularLocation>
        <location evidence="9">Cell membrane</location>
        <topology evidence="9">Multi-pass membrane protein</topology>
    </subcellularLocation>
</comment>
<protein>
    <recommendedName>
        <fullName evidence="9">Prepilin leader peptidase/N-methyltransferase</fullName>
        <ecNumber evidence="9">2.1.1.-</ecNumber>
        <ecNumber evidence="9">3.4.23.43</ecNumber>
    </recommendedName>
</protein>
<evidence type="ECO:0000256" key="8">
    <source>
        <dbReference type="RuleBase" id="RU003793"/>
    </source>
</evidence>